<evidence type="ECO:0000313" key="2">
    <source>
        <dbReference type="EMBL" id="RFC69225.1"/>
    </source>
</evidence>
<keyword evidence="3" id="KW-1185">Reference proteome</keyword>
<name>A0A371XJ23_9HYPH</name>
<reference evidence="3" key="1">
    <citation type="submission" date="2018-08" db="EMBL/GenBank/DDBJ databases">
        <authorList>
            <person name="Im W.T."/>
        </authorList>
    </citation>
    <scope>NUCLEOTIDE SEQUENCE [LARGE SCALE GENOMIC DNA]</scope>
    <source>
        <strain evidence="3">LA-28</strain>
    </source>
</reference>
<feature type="domain" description="ARS-binding protein 1 N-terminal" evidence="1">
    <location>
        <begin position="160"/>
        <end position="192"/>
    </location>
</feature>
<protein>
    <recommendedName>
        <fullName evidence="1">ARS-binding protein 1 N-terminal domain-containing protein</fullName>
    </recommendedName>
</protein>
<dbReference type="Pfam" id="PF18107">
    <property type="entry name" value="HTH_ABP1_N"/>
    <property type="match status" value="1"/>
</dbReference>
<evidence type="ECO:0000259" key="1">
    <source>
        <dbReference type="Pfam" id="PF18107"/>
    </source>
</evidence>
<dbReference type="RefSeq" id="WP_116621846.1">
    <property type="nucleotide sequence ID" value="NZ_QURN01000001.1"/>
</dbReference>
<proteinExistence type="predicted"/>
<comment type="caution">
    <text evidence="2">The sequence shown here is derived from an EMBL/GenBank/DDBJ whole genome shotgun (WGS) entry which is preliminary data.</text>
</comment>
<sequence length="197" mass="22063">MNVDLFTVEQASALWIDTDPASISPLQRFNPPEYEAIKQLLTGGIITGDLRADTSTNALHIIGNHSSSLVSRADLETFASKRNLFPAFLFDTLAPFRRQDSFAPLTQIGPTSAAIQQQPAHANRGGRPPQYDWDAFVMEIVRRANLPDGLPDRQADLVRDMLFWFQAKYDQEPAESAVKARISKIYKYLDEAKNSSH</sequence>
<gene>
    <name evidence="2" type="ORF">DY251_00250</name>
</gene>
<dbReference type="AlphaFoldDB" id="A0A371XJ23"/>
<dbReference type="Proteomes" id="UP000262379">
    <property type="component" value="Unassembled WGS sequence"/>
</dbReference>
<dbReference type="InterPro" id="IPR041188">
    <property type="entry name" value="HTH_ABP1_N"/>
</dbReference>
<accession>A0A371XJ23</accession>
<evidence type="ECO:0000313" key="3">
    <source>
        <dbReference type="Proteomes" id="UP000262379"/>
    </source>
</evidence>
<organism evidence="2 3">
    <name type="scientific">Mesorhizobium denitrificans</name>
    <dbReference type="NCBI Taxonomy" id="2294114"/>
    <lineage>
        <taxon>Bacteria</taxon>
        <taxon>Pseudomonadati</taxon>
        <taxon>Pseudomonadota</taxon>
        <taxon>Alphaproteobacteria</taxon>
        <taxon>Hyphomicrobiales</taxon>
        <taxon>Phyllobacteriaceae</taxon>
        <taxon>Mesorhizobium</taxon>
    </lineage>
</organism>
<dbReference type="EMBL" id="QURN01000001">
    <property type="protein sequence ID" value="RFC69225.1"/>
    <property type="molecule type" value="Genomic_DNA"/>
</dbReference>